<comment type="caution">
    <text evidence="3">The sequence shown here is derived from an EMBL/GenBank/DDBJ whole genome shotgun (WGS) entry which is preliminary data.</text>
</comment>
<sequence length="393" mass="43756">MKKMKTYILGMVLAFAMILLPQNVSAATQIPVTAVEDITDVMAVGSTNIKVPTGEYSNVVQFSLNKPSYVYVSAYSTVMHEDYDSLGAIEEFAVYSDANCSNLVTGDEVTVVWGNERKSKYLCLDAGNYWICFAKTKNGSYNDDSYGEFRLSVAAQYLNVTGTKNGSWGRAKQITTDKKVTGFLSSNTRKSWFKFKVSGDTTARLNLSLENPLGESVFESSKTGVTLYRSNHNVLERMNIAENYYSSACSKEVTLKSGTYYIEIAGSEAYKDSWDPTKLKKTGVNNMGVVNLKITTVKKTKISKLSNVKGKKAQVTYNKVSNAKGYEIQYSTDKKFKKGVKVKKANAKTTKVTLTKLTKGKKYYVRVRAYRVDEDDNRVNGSWSEAKSVKITK</sequence>
<keyword evidence="1" id="KW-0732">Signal</keyword>
<protein>
    <recommendedName>
        <fullName evidence="2">Fibronectin type-III domain-containing protein</fullName>
    </recommendedName>
</protein>
<feature type="domain" description="Fibronectin type-III" evidence="2">
    <location>
        <begin position="298"/>
        <end position="393"/>
    </location>
</feature>
<dbReference type="InterPro" id="IPR003961">
    <property type="entry name" value="FN3_dom"/>
</dbReference>
<dbReference type="RefSeq" id="WP_015560833.1">
    <property type="nucleotide sequence ID" value="NZ_CACRUM010000073.1"/>
</dbReference>
<dbReference type="Gene3D" id="2.60.40.10">
    <property type="entry name" value="Immunoglobulins"/>
    <property type="match status" value="1"/>
</dbReference>
<dbReference type="AlphaFoldDB" id="A0A6L6L9E0"/>
<proteinExistence type="predicted"/>
<evidence type="ECO:0000256" key="1">
    <source>
        <dbReference type="SAM" id="SignalP"/>
    </source>
</evidence>
<gene>
    <name evidence="3" type="ORF">GMD50_17020</name>
</gene>
<feature type="signal peptide" evidence="1">
    <location>
        <begin position="1"/>
        <end position="26"/>
    </location>
</feature>
<dbReference type="Gene3D" id="2.60.120.380">
    <property type="match status" value="1"/>
</dbReference>
<evidence type="ECO:0000313" key="3">
    <source>
        <dbReference type="EMBL" id="MTR86705.1"/>
    </source>
</evidence>
<dbReference type="Proteomes" id="UP000478483">
    <property type="component" value="Unassembled WGS sequence"/>
</dbReference>
<evidence type="ECO:0000259" key="2">
    <source>
        <dbReference type="PROSITE" id="PS50853"/>
    </source>
</evidence>
<dbReference type="InterPro" id="IPR036116">
    <property type="entry name" value="FN3_sf"/>
</dbReference>
<dbReference type="Pfam" id="PF00041">
    <property type="entry name" value="fn3"/>
    <property type="match status" value="1"/>
</dbReference>
<dbReference type="EMBL" id="WNAJ01000027">
    <property type="protein sequence ID" value="MTR86705.1"/>
    <property type="molecule type" value="Genomic_DNA"/>
</dbReference>
<organism evidence="3 4">
    <name type="scientific">Roseburia intestinalis</name>
    <dbReference type="NCBI Taxonomy" id="166486"/>
    <lineage>
        <taxon>Bacteria</taxon>
        <taxon>Bacillati</taxon>
        <taxon>Bacillota</taxon>
        <taxon>Clostridia</taxon>
        <taxon>Lachnospirales</taxon>
        <taxon>Lachnospiraceae</taxon>
        <taxon>Roseburia</taxon>
    </lineage>
</organism>
<feature type="chain" id="PRO_5026661112" description="Fibronectin type-III domain-containing protein" evidence="1">
    <location>
        <begin position="27"/>
        <end position="393"/>
    </location>
</feature>
<dbReference type="SUPFAM" id="SSF89260">
    <property type="entry name" value="Collagen-binding domain"/>
    <property type="match status" value="1"/>
</dbReference>
<name>A0A6L6L9E0_9FIRM</name>
<evidence type="ECO:0000313" key="4">
    <source>
        <dbReference type="Proteomes" id="UP000478483"/>
    </source>
</evidence>
<reference evidence="3 4" key="1">
    <citation type="journal article" date="2019" name="Nat. Med.">
        <title>A library of human gut bacterial isolates paired with longitudinal multiomics data enables mechanistic microbiome research.</title>
        <authorList>
            <person name="Poyet M."/>
            <person name="Groussin M."/>
            <person name="Gibbons S.M."/>
            <person name="Avila-Pacheco J."/>
            <person name="Jiang X."/>
            <person name="Kearney S.M."/>
            <person name="Perrotta A.R."/>
            <person name="Berdy B."/>
            <person name="Zhao S."/>
            <person name="Lieberman T.D."/>
            <person name="Swanson P.K."/>
            <person name="Smith M."/>
            <person name="Roesemann S."/>
            <person name="Alexander J.E."/>
            <person name="Rich S.A."/>
            <person name="Livny J."/>
            <person name="Vlamakis H."/>
            <person name="Clish C."/>
            <person name="Bullock K."/>
            <person name="Deik A."/>
            <person name="Scott J."/>
            <person name="Pierce K.A."/>
            <person name="Xavier R.J."/>
            <person name="Alm E.J."/>
        </authorList>
    </citation>
    <scope>NUCLEOTIDE SEQUENCE [LARGE SCALE GENOMIC DNA]</scope>
    <source>
        <strain evidence="3 4">BIOML-A1</strain>
    </source>
</reference>
<dbReference type="InterPro" id="IPR013783">
    <property type="entry name" value="Ig-like_fold"/>
</dbReference>
<dbReference type="PROSITE" id="PS50853">
    <property type="entry name" value="FN3"/>
    <property type="match status" value="1"/>
</dbReference>
<dbReference type="SUPFAM" id="SSF49265">
    <property type="entry name" value="Fibronectin type III"/>
    <property type="match status" value="1"/>
</dbReference>
<accession>A0A6L6L9E0</accession>